<evidence type="ECO:0000256" key="1">
    <source>
        <dbReference type="ARBA" id="ARBA00023136"/>
    </source>
</evidence>
<dbReference type="AlphaFoldDB" id="K6ZFF3"/>
<keyword evidence="2" id="KW-0732">Signal</keyword>
<evidence type="ECO:0008006" key="5">
    <source>
        <dbReference type="Google" id="ProtNLM"/>
    </source>
</evidence>
<accession>K6ZFF3</accession>
<keyword evidence="4" id="KW-1185">Reference proteome</keyword>
<dbReference type="Pfam" id="PF04348">
    <property type="entry name" value="LppC"/>
    <property type="match status" value="1"/>
</dbReference>
<dbReference type="PANTHER" id="PTHR38038:SF1">
    <property type="entry name" value="PENICILLIN-BINDING PROTEIN ACTIVATOR LPOA"/>
    <property type="match status" value="1"/>
</dbReference>
<dbReference type="PANTHER" id="PTHR38038">
    <property type="entry name" value="PENICILLIN-BINDING PROTEIN ACTIVATOR LPOA"/>
    <property type="match status" value="1"/>
</dbReference>
<dbReference type="STRING" id="493475.GARC_5205"/>
<dbReference type="InterPro" id="IPR028082">
    <property type="entry name" value="Peripla_BP_I"/>
</dbReference>
<evidence type="ECO:0000313" key="4">
    <source>
        <dbReference type="Proteomes" id="UP000006327"/>
    </source>
</evidence>
<dbReference type="CDD" id="cd06339">
    <property type="entry name" value="PBP1_YraM_LppC_lipoprotein-like"/>
    <property type="match status" value="1"/>
</dbReference>
<dbReference type="InterPro" id="IPR007443">
    <property type="entry name" value="LpoA"/>
</dbReference>
<keyword evidence="1" id="KW-0472">Membrane</keyword>
<dbReference type="Gene3D" id="1.25.40.650">
    <property type="match status" value="1"/>
</dbReference>
<dbReference type="RefSeq" id="WP_007625771.1">
    <property type="nucleotide sequence ID" value="NZ_BAEO01000068.1"/>
</dbReference>
<reference evidence="3 4" key="1">
    <citation type="journal article" date="2017" name="Antonie Van Leeuwenhoek">
        <title>Rhizobium rhizosphaerae sp. nov., a novel species isolated from rice rhizosphere.</title>
        <authorList>
            <person name="Zhao J.J."/>
            <person name="Zhang J."/>
            <person name="Zhang R.J."/>
            <person name="Zhang C.W."/>
            <person name="Yin H.Q."/>
            <person name="Zhang X.X."/>
        </authorList>
    </citation>
    <scope>NUCLEOTIDE SEQUENCE [LARGE SCALE GENOMIC DNA]</scope>
    <source>
        <strain evidence="3 4">BSs20135</strain>
    </source>
</reference>
<gene>
    <name evidence="3" type="ORF">GARC_5205</name>
</gene>
<dbReference type="SUPFAM" id="SSF53822">
    <property type="entry name" value="Periplasmic binding protein-like I"/>
    <property type="match status" value="1"/>
</dbReference>
<feature type="signal peptide" evidence="2">
    <location>
        <begin position="1"/>
        <end position="20"/>
    </location>
</feature>
<evidence type="ECO:0000313" key="3">
    <source>
        <dbReference type="EMBL" id="GAC22140.1"/>
    </source>
</evidence>
<protein>
    <recommendedName>
        <fullName evidence="5">LppC lipoprotein</fullName>
    </recommendedName>
</protein>
<dbReference type="OrthoDB" id="6708821at2"/>
<dbReference type="Proteomes" id="UP000006327">
    <property type="component" value="Unassembled WGS sequence"/>
</dbReference>
<dbReference type="GO" id="GO:0009252">
    <property type="term" value="P:peptidoglycan biosynthetic process"/>
    <property type="evidence" value="ECO:0007669"/>
    <property type="project" value="TreeGrafter"/>
</dbReference>
<dbReference type="EMBL" id="BAEO01000068">
    <property type="protein sequence ID" value="GAC22140.1"/>
    <property type="molecule type" value="Genomic_DNA"/>
</dbReference>
<proteinExistence type="predicted"/>
<sequence>MSFRALIVYCIAIFSFFSCTSSPTQQTQKITIKASKEISGVAKDSGYYLTQAKQIYAKNNDIYQRNDYLLQAAEALQTEHQCQKSIRILQVLQPELQDNRQLTHGKLILAECYLILSDKTFDKVESILANLTDAYGYRARVAALQAQLEVNKKQWLKAAITLQDTDIEELQKTQTIWQWLNKLDLTELEKARLTETTLQPWLQLAIIVKRFALEPEVFKQQLVNWQSRHLGHPLVTSLPQEIQSSLIESPIQARRIAVLLPLTGRLANQGLAIKEGILAAYLENLAAAELDPTASTEFGETTQSNSQQYREIRFFDSALKTAQQLNALVADFDVVLGPLVKEQITELTAVLPSDKILLALNRVELKTNTPTIVQLDEISEPILAVPEHYYFSLAPEDEAQQLALQIQQRQLVRPIVFAADNPTTQRMAAAFIAAWQEKPNAIQPDLTIFTDNKDMRIRVSEMLDVTQSEKRINQIEVLADVEVFGMERNRRDIDSIVLFANPEQTALLNPIIEASLSAFARKSLSVFASSRSYSVDLNSNSLRDLRNLTFADMPWMLPEHSWQPLANQTKQLWPQRQDTLLRLFAMGFDAYNLLPNLRRLKTLPQLVSHGLTGEINVDEQGVLHRRLPWAQVAQNRVKLLAMD</sequence>
<dbReference type="GO" id="GO:0030234">
    <property type="term" value="F:enzyme regulator activity"/>
    <property type="evidence" value="ECO:0007669"/>
    <property type="project" value="TreeGrafter"/>
</dbReference>
<evidence type="ECO:0000256" key="2">
    <source>
        <dbReference type="SAM" id="SignalP"/>
    </source>
</evidence>
<dbReference type="GO" id="GO:0031241">
    <property type="term" value="C:periplasmic side of cell outer membrane"/>
    <property type="evidence" value="ECO:0007669"/>
    <property type="project" value="TreeGrafter"/>
</dbReference>
<comment type="caution">
    <text evidence="3">The sequence shown here is derived from an EMBL/GenBank/DDBJ whole genome shotgun (WGS) entry which is preliminary data.</text>
</comment>
<dbReference type="PROSITE" id="PS51257">
    <property type="entry name" value="PROKAR_LIPOPROTEIN"/>
    <property type="match status" value="1"/>
</dbReference>
<organism evidence="3 4">
    <name type="scientific">Paraglaciecola arctica BSs20135</name>
    <dbReference type="NCBI Taxonomy" id="493475"/>
    <lineage>
        <taxon>Bacteria</taxon>
        <taxon>Pseudomonadati</taxon>
        <taxon>Pseudomonadota</taxon>
        <taxon>Gammaproteobacteria</taxon>
        <taxon>Alteromonadales</taxon>
        <taxon>Alteromonadaceae</taxon>
        <taxon>Paraglaciecola</taxon>
    </lineage>
</organism>
<feature type="chain" id="PRO_5003902013" description="LppC lipoprotein" evidence="2">
    <location>
        <begin position="21"/>
        <end position="643"/>
    </location>
</feature>
<dbReference type="Gene3D" id="3.40.50.2300">
    <property type="match status" value="2"/>
</dbReference>
<dbReference type="eggNOG" id="COG3107">
    <property type="taxonomic scope" value="Bacteria"/>
</dbReference>
<name>K6ZFF3_9ALTE</name>